<accession>V7AK78</accession>
<dbReference type="OrthoDB" id="1939654at2759"/>
<dbReference type="InterPro" id="IPR006594">
    <property type="entry name" value="LisH"/>
</dbReference>
<evidence type="ECO:0000313" key="4">
    <source>
        <dbReference type="Proteomes" id="UP000000226"/>
    </source>
</evidence>
<evidence type="ECO:0000256" key="1">
    <source>
        <dbReference type="SAM" id="Coils"/>
    </source>
</evidence>
<evidence type="ECO:0000256" key="2">
    <source>
        <dbReference type="SAM" id="MobiDB-lite"/>
    </source>
</evidence>
<dbReference type="eggNOG" id="ENOG502QRK0">
    <property type="taxonomic scope" value="Eukaryota"/>
</dbReference>
<dbReference type="Proteomes" id="UP000000226">
    <property type="component" value="Chromosome 10"/>
</dbReference>
<proteinExistence type="predicted"/>
<reference evidence="4" key="1">
    <citation type="journal article" date="2014" name="Nat. Genet.">
        <title>A reference genome for common bean and genome-wide analysis of dual domestications.</title>
        <authorList>
            <person name="Schmutz J."/>
            <person name="McClean P.E."/>
            <person name="Mamidi S."/>
            <person name="Wu G.A."/>
            <person name="Cannon S.B."/>
            <person name="Grimwood J."/>
            <person name="Jenkins J."/>
            <person name="Shu S."/>
            <person name="Song Q."/>
            <person name="Chavarro C."/>
            <person name="Torres-Torres M."/>
            <person name="Geffroy V."/>
            <person name="Moghaddam S.M."/>
            <person name="Gao D."/>
            <person name="Abernathy B."/>
            <person name="Barry K."/>
            <person name="Blair M."/>
            <person name="Brick M.A."/>
            <person name="Chovatia M."/>
            <person name="Gepts P."/>
            <person name="Goodstein D.M."/>
            <person name="Gonzales M."/>
            <person name="Hellsten U."/>
            <person name="Hyten D.L."/>
            <person name="Jia G."/>
            <person name="Kelly J.D."/>
            <person name="Kudrna D."/>
            <person name="Lee R."/>
            <person name="Richard M.M."/>
            <person name="Miklas P.N."/>
            <person name="Osorno J.M."/>
            <person name="Rodrigues J."/>
            <person name="Thareau V."/>
            <person name="Urrea C.A."/>
            <person name="Wang M."/>
            <person name="Yu Y."/>
            <person name="Zhang M."/>
            <person name="Wing R.A."/>
            <person name="Cregan P.B."/>
            <person name="Rokhsar D.S."/>
            <person name="Jackson S.A."/>
        </authorList>
    </citation>
    <scope>NUCLEOTIDE SEQUENCE [LARGE SCALE GENOMIC DNA]</scope>
    <source>
        <strain evidence="4">cv. G19833</strain>
    </source>
</reference>
<sequence>MNCERGNISRALLAFIVDQYLARNQFSQTRACFRHEASSLFANALPNQNMLSLEEMLSQYILMKKQNIELEKEKVLLMQEKNRIQRLLQDMQNAMTLFNASSPWSNNNVAGVIANSALVPPMQNSITTLPPVASTTMVFPVQNTTSLPPSKPSPPMNSVNFSTPMVRGFDQNRKDSPAVYESGVAKKPRGRPPGKKKPVQGPKQVQGINMPLPSPVNKVDFGSSSGMTQSMVGNFAISGSHISTTHPTPFSFHSDTHGVTPVTGISPVATCNGEVIVPSSNVISTIMVEPQEQMVYKENNRGISPPEASKSDSVDKTSTGVLDVNSSHTLENLDKSFSKEISTSESERERDNYADLDFPNRGLDDWSKIDFSSFGIEDSFTNLSRDIEMQNQEFFDHQA</sequence>
<dbReference type="OMA" id="SHISTTH"/>
<feature type="region of interest" description="Disordered" evidence="2">
    <location>
        <begin position="301"/>
        <end position="365"/>
    </location>
</feature>
<protein>
    <submittedName>
        <fullName evidence="3">Uncharacterized protein</fullName>
    </submittedName>
</protein>
<dbReference type="PROSITE" id="PS50896">
    <property type="entry name" value="LISH"/>
    <property type="match status" value="1"/>
</dbReference>
<feature type="region of interest" description="Disordered" evidence="2">
    <location>
        <begin position="145"/>
        <end position="216"/>
    </location>
</feature>
<keyword evidence="4" id="KW-1185">Reference proteome</keyword>
<dbReference type="Gramene" id="ESW05954">
    <property type="protein sequence ID" value="ESW05954"/>
    <property type="gene ID" value="PHAVU_010G006900g"/>
</dbReference>
<feature type="coiled-coil region" evidence="1">
    <location>
        <begin position="53"/>
        <end position="97"/>
    </location>
</feature>
<keyword evidence="1" id="KW-0175">Coiled coil</keyword>
<name>V7AK78_PHAVU</name>
<feature type="compositionally biased region" description="Polar residues" evidence="2">
    <location>
        <begin position="316"/>
        <end position="330"/>
    </location>
</feature>
<dbReference type="EMBL" id="CM002297">
    <property type="protein sequence ID" value="ESW05954.1"/>
    <property type="molecule type" value="Genomic_DNA"/>
</dbReference>
<dbReference type="AlphaFoldDB" id="V7AK78"/>
<dbReference type="PANTHER" id="PTHR35117">
    <property type="entry name" value="MYOSIN-M HEAVY PROTEIN"/>
    <property type="match status" value="1"/>
</dbReference>
<dbReference type="PANTHER" id="PTHR35117:SF1">
    <property type="entry name" value="MYOSIN-M HEAVY PROTEIN"/>
    <property type="match status" value="1"/>
</dbReference>
<dbReference type="STRING" id="3885.V7AK78"/>
<evidence type="ECO:0000313" key="3">
    <source>
        <dbReference type="EMBL" id="ESW05954.1"/>
    </source>
</evidence>
<feature type="compositionally biased region" description="Basic residues" evidence="2">
    <location>
        <begin position="186"/>
        <end position="198"/>
    </location>
</feature>
<gene>
    <name evidence="3" type="ORF">PHAVU_010G006900g</name>
</gene>
<organism evidence="3 4">
    <name type="scientific">Phaseolus vulgaris</name>
    <name type="common">Kidney bean</name>
    <name type="synonym">French bean</name>
    <dbReference type="NCBI Taxonomy" id="3885"/>
    <lineage>
        <taxon>Eukaryota</taxon>
        <taxon>Viridiplantae</taxon>
        <taxon>Streptophyta</taxon>
        <taxon>Embryophyta</taxon>
        <taxon>Tracheophyta</taxon>
        <taxon>Spermatophyta</taxon>
        <taxon>Magnoliopsida</taxon>
        <taxon>eudicotyledons</taxon>
        <taxon>Gunneridae</taxon>
        <taxon>Pentapetalae</taxon>
        <taxon>rosids</taxon>
        <taxon>fabids</taxon>
        <taxon>Fabales</taxon>
        <taxon>Fabaceae</taxon>
        <taxon>Papilionoideae</taxon>
        <taxon>50 kb inversion clade</taxon>
        <taxon>NPAAA clade</taxon>
        <taxon>indigoferoid/millettioid clade</taxon>
        <taxon>Phaseoleae</taxon>
        <taxon>Phaseolus</taxon>
    </lineage>
</organism>